<dbReference type="PANTHER" id="PTHR12684:SF2">
    <property type="entry name" value="TRNA 2'-PHOSPHOTRANSFERASE 1"/>
    <property type="match status" value="1"/>
</dbReference>
<dbReference type="RefSeq" id="WP_315909502.1">
    <property type="nucleotide sequence ID" value="NZ_JAOPKC010000014.1"/>
</dbReference>
<evidence type="ECO:0000313" key="9">
    <source>
        <dbReference type="Proteomes" id="UP001209746"/>
    </source>
</evidence>
<evidence type="ECO:0000313" key="7">
    <source>
        <dbReference type="EMBL" id="MCU4727736.1"/>
    </source>
</evidence>
<keyword evidence="2 5" id="KW-0808">Transferase</keyword>
<dbReference type="GO" id="GO:0000215">
    <property type="term" value="F:tRNA 2'-phosphotransferase activity"/>
    <property type="evidence" value="ECO:0007669"/>
    <property type="project" value="TreeGrafter"/>
</dbReference>
<evidence type="ECO:0000256" key="3">
    <source>
        <dbReference type="ARBA" id="ARBA00023027"/>
    </source>
</evidence>
<organism evidence="7 9">
    <name type="scientific">Halapricum hydrolyticum</name>
    <dbReference type="NCBI Taxonomy" id="2979991"/>
    <lineage>
        <taxon>Archaea</taxon>
        <taxon>Methanobacteriati</taxon>
        <taxon>Methanobacteriota</taxon>
        <taxon>Stenosarchaea group</taxon>
        <taxon>Halobacteria</taxon>
        <taxon>Halobacteriales</taxon>
        <taxon>Haloarculaceae</taxon>
        <taxon>Halapricum</taxon>
    </lineage>
</organism>
<dbReference type="SUPFAM" id="SSF56399">
    <property type="entry name" value="ADP-ribosylation"/>
    <property type="match status" value="1"/>
</dbReference>
<accession>A0AAE3ICW1</accession>
<gene>
    <name evidence="5" type="primary">kptA</name>
    <name evidence="7" type="ORF">OB914_12245</name>
    <name evidence="6" type="ORF">OB916_11825</name>
</gene>
<dbReference type="Gene3D" id="3.20.170.30">
    <property type="match status" value="1"/>
</dbReference>
<evidence type="ECO:0000256" key="4">
    <source>
        <dbReference type="ARBA" id="ARBA00025212"/>
    </source>
</evidence>
<evidence type="ECO:0000256" key="1">
    <source>
        <dbReference type="ARBA" id="ARBA00009836"/>
    </source>
</evidence>
<evidence type="ECO:0000256" key="2">
    <source>
        <dbReference type="ARBA" id="ARBA00022679"/>
    </source>
</evidence>
<dbReference type="Pfam" id="PF01885">
    <property type="entry name" value="PTS_2-RNA"/>
    <property type="match status" value="1"/>
</dbReference>
<protein>
    <recommendedName>
        <fullName evidence="5">Probable RNA 2'-phosphotransferase</fullName>
        <ecNumber evidence="5">2.7.1.-</ecNumber>
    </recommendedName>
</protein>
<dbReference type="AlphaFoldDB" id="A0AAE3ICW1"/>
<dbReference type="HAMAP" id="MF_00299">
    <property type="entry name" value="KptA"/>
    <property type="match status" value="1"/>
</dbReference>
<proteinExistence type="inferred from homology"/>
<dbReference type="InterPro" id="IPR002745">
    <property type="entry name" value="Ptrans_KptA/Tpt1"/>
</dbReference>
<dbReference type="EMBL" id="JAOPKC010000014">
    <property type="protein sequence ID" value="MCU4718749.1"/>
    <property type="molecule type" value="Genomic_DNA"/>
</dbReference>
<comment type="caution">
    <text evidence="7">The sequence shown here is derived from an EMBL/GenBank/DDBJ whole genome shotgun (WGS) entry which is preliminary data.</text>
</comment>
<dbReference type="InterPro" id="IPR042081">
    <property type="entry name" value="RNA_2'-PTrans_C"/>
</dbReference>
<reference evidence="7" key="1">
    <citation type="submission" date="2023-02" db="EMBL/GenBank/DDBJ databases">
        <title>Enrichment on poylsaccharides allowed isolation of novel metabolic and taxonomic groups of Haloarchaea.</title>
        <authorList>
            <person name="Sorokin D.Y."/>
            <person name="Elcheninov A.G."/>
            <person name="Khizhniak T.V."/>
            <person name="Kolganova T.V."/>
            <person name="Kublanov I.V."/>
        </authorList>
    </citation>
    <scope>NUCLEOTIDE SEQUENCE</scope>
    <source>
        <strain evidence="6 8">HArc-curdl5-1</strain>
        <strain evidence="7">HArc-curdl7</strain>
    </source>
</reference>
<dbReference type="Proteomes" id="UP001209746">
    <property type="component" value="Unassembled WGS sequence"/>
</dbReference>
<evidence type="ECO:0000256" key="5">
    <source>
        <dbReference type="HAMAP-Rule" id="MF_00299"/>
    </source>
</evidence>
<dbReference type="GO" id="GO:0006388">
    <property type="term" value="P:tRNA splicing, via endonucleolytic cleavage and ligation"/>
    <property type="evidence" value="ECO:0007669"/>
    <property type="project" value="UniProtKB-UniRule"/>
</dbReference>
<keyword evidence="3 5" id="KW-0520">NAD</keyword>
<dbReference type="PANTHER" id="PTHR12684">
    <property type="entry name" value="PUTATIVE PHOSPHOTRANSFERASE"/>
    <property type="match status" value="1"/>
</dbReference>
<dbReference type="Gene3D" id="1.10.10.970">
    <property type="entry name" value="RNA 2'-phosphotransferase, Tpt1/KptA family, N-terminal domain"/>
    <property type="match status" value="1"/>
</dbReference>
<comment type="function">
    <text evidence="4 5">Removes the 2'-phosphate from RNA via an intermediate in which the phosphate is ADP-ribosylated by NAD followed by a presumed transesterification to release the RNA and generate ADP-ribose 1''-2''-cyclic phosphate (APPR&gt;P). May function as an ADP-ribosylase.</text>
</comment>
<dbReference type="Proteomes" id="UP001208186">
    <property type="component" value="Unassembled WGS sequence"/>
</dbReference>
<keyword evidence="8" id="KW-1185">Reference proteome</keyword>
<name>A0AAE3ICW1_9EURY</name>
<dbReference type="EMBL" id="JAOPKD010000013">
    <property type="protein sequence ID" value="MCU4727736.1"/>
    <property type="molecule type" value="Genomic_DNA"/>
</dbReference>
<dbReference type="InterPro" id="IPR022928">
    <property type="entry name" value="RNA_2'-PTrans_KptA"/>
</dbReference>
<dbReference type="GO" id="GO:0003950">
    <property type="term" value="F:NAD+ poly-ADP-ribosyltransferase activity"/>
    <property type="evidence" value="ECO:0007669"/>
    <property type="project" value="InterPro"/>
</dbReference>
<evidence type="ECO:0000313" key="6">
    <source>
        <dbReference type="EMBL" id="MCU4718749.1"/>
    </source>
</evidence>
<dbReference type="EC" id="2.7.1.-" evidence="5"/>
<evidence type="ECO:0000313" key="8">
    <source>
        <dbReference type="Proteomes" id="UP001208186"/>
    </source>
</evidence>
<sequence>MPGPVAVCSDHGHFEDERCPVCDRHLQPVLSGDRRRRLSKYLSGALRHFPDDAGIELDDSGWTDFEELVAAVERKYDWADERAVEAVVATDPKGRFEFDGRRIRAAYGHSVDVDLESGDTPVPDTLYHGTAPRHLDSIFEEGLRSMSRQQAHLSGTVESAREVGSRHADEPAIIEVDAAAMLADGHEITDRGTDVYTTDRVPPAYLRRR</sequence>
<dbReference type="InterPro" id="IPR042080">
    <property type="entry name" value="RNA_2'-PTrans_N"/>
</dbReference>
<comment type="similarity">
    <text evidence="1 5">Belongs to the KptA/TPT1 family.</text>
</comment>